<dbReference type="OrthoDB" id="7867452at2"/>
<accession>A0A5S3PMK6</accession>
<dbReference type="AlphaFoldDB" id="A0A5S3PMK6"/>
<proteinExistence type="predicted"/>
<protein>
    <submittedName>
        <fullName evidence="1">Uncharacterized protein</fullName>
    </submittedName>
</protein>
<dbReference type="EMBL" id="VANS01000001">
    <property type="protein sequence ID" value="TMM55629.1"/>
    <property type="molecule type" value="Genomic_DNA"/>
</dbReference>
<evidence type="ECO:0000313" key="1">
    <source>
        <dbReference type="EMBL" id="TMM55629.1"/>
    </source>
</evidence>
<evidence type="ECO:0000313" key="2">
    <source>
        <dbReference type="Proteomes" id="UP000309550"/>
    </source>
</evidence>
<sequence>MACALGAGAGPAAALEARTYTGSEAAALRCANTLAYTASALEAAGRMRPVDKEIMLAITVLILERHVSGTWPQKKAALKIVRDRRDLEQTFADFERYAAQCLVQFPIN</sequence>
<organism evidence="1 2">
    <name type="scientific">Sulfitobacter sabulilitoris</name>
    <dbReference type="NCBI Taxonomy" id="2562655"/>
    <lineage>
        <taxon>Bacteria</taxon>
        <taxon>Pseudomonadati</taxon>
        <taxon>Pseudomonadota</taxon>
        <taxon>Alphaproteobacteria</taxon>
        <taxon>Rhodobacterales</taxon>
        <taxon>Roseobacteraceae</taxon>
        <taxon>Sulfitobacter</taxon>
    </lineage>
</organism>
<gene>
    <name evidence="1" type="ORF">FDT80_05600</name>
</gene>
<dbReference type="Proteomes" id="UP000309550">
    <property type="component" value="Unassembled WGS sequence"/>
</dbReference>
<keyword evidence="2" id="KW-1185">Reference proteome</keyword>
<comment type="caution">
    <text evidence="1">The sequence shown here is derived from an EMBL/GenBank/DDBJ whole genome shotgun (WGS) entry which is preliminary data.</text>
</comment>
<reference evidence="1 2" key="1">
    <citation type="submission" date="2019-05" db="EMBL/GenBank/DDBJ databases">
        <title>Sulfitobacter sabulilitoris sp. nov., isolated from a marine sand.</title>
        <authorList>
            <person name="Yoon J.-H."/>
        </authorList>
    </citation>
    <scope>NUCLEOTIDE SEQUENCE [LARGE SCALE GENOMIC DNA]</scope>
    <source>
        <strain evidence="1 2">HSMS-29</strain>
    </source>
</reference>
<name>A0A5S3PMK6_9RHOB</name>